<dbReference type="Pfam" id="PF11917">
    <property type="entry name" value="DUF3435"/>
    <property type="match status" value="1"/>
</dbReference>
<accession>A0A3A2ZM00</accession>
<comment type="caution">
    <text evidence="1">The sequence shown here is derived from an EMBL/GenBank/DDBJ whole genome shotgun (WGS) entry which is preliminary data.</text>
</comment>
<organism evidence="1 2">
    <name type="scientific">Aspergillus sclerotialis</name>
    <dbReference type="NCBI Taxonomy" id="2070753"/>
    <lineage>
        <taxon>Eukaryota</taxon>
        <taxon>Fungi</taxon>
        <taxon>Dikarya</taxon>
        <taxon>Ascomycota</taxon>
        <taxon>Pezizomycotina</taxon>
        <taxon>Eurotiomycetes</taxon>
        <taxon>Eurotiomycetidae</taxon>
        <taxon>Eurotiales</taxon>
        <taxon>Aspergillaceae</taxon>
        <taxon>Aspergillus</taxon>
        <taxon>Aspergillus subgen. Polypaecilum</taxon>
    </lineage>
</organism>
<dbReference type="PANTHER" id="PTHR37535">
    <property type="entry name" value="FLUG DOMAIN PROTEIN"/>
    <property type="match status" value="1"/>
</dbReference>
<dbReference type="PANTHER" id="PTHR37535:SF2">
    <property type="entry name" value="FINGER DOMAIN PROTEIN, PUTATIVE (AFU_ORTHOLOGUE AFUA_6G09300)-RELATED"/>
    <property type="match status" value="1"/>
</dbReference>
<proteinExistence type="predicted"/>
<gene>
    <name evidence="1" type="ORF">PHISCL_08754</name>
</gene>
<evidence type="ECO:0000313" key="2">
    <source>
        <dbReference type="Proteomes" id="UP000266188"/>
    </source>
</evidence>
<dbReference type="STRING" id="2070753.A0A3A2ZM00"/>
<dbReference type="AlphaFoldDB" id="A0A3A2ZM00"/>
<dbReference type="OrthoDB" id="3544487at2759"/>
<reference evidence="2" key="1">
    <citation type="submission" date="2017-02" db="EMBL/GenBank/DDBJ databases">
        <authorList>
            <person name="Tafer H."/>
            <person name="Lopandic K."/>
        </authorList>
    </citation>
    <scope>NUCLEOTIDE SEQUENCE [LARGE SCALE GENOMIC DNA]</scope>
    <source>
        <strain evidence="2">CBS 366.77</strain>
    </source>
</reference>
<protein>
    <submittedName>
        <fullName evidence="1">Uncharacterized protein</fullName>
    </submittedName>
</protein>
<dbReference type="Proteomes" id="UP000266188">
    <property type="component" value="Unassembled WGS sequence"/>
</dbReference>
<dbReference type="InterPro" id="IPR021842">
    <property type="entry name" value="DUF3435"/>
</dbReference>
<keyword evidence="2" id="KW-1185">Reference proteome</keyword>
<sequence>MLFHIQGFKKMFTTGPVLDCPEKLYSLRVLNGKGQQELKLKDEILDKFVFCQVERQATGYRIALERKLTASVVTSRMRRGGEITGFN</sequence>
<dbReference type="EMBL" id="MVGC01000475">
    <property type="protein sequence ID" value="RJE18905.1"/>
    <property type="molecule type" value="Genomic_DNA"/>
</dbReference>
<evidence type="ECO:0000313" key="1">
    <source>
        <dbReference type="EMBL" id="RJE18905.1"/>
    </source>
</evidence>
<name>A0A3A2ZM00_9EURO</name>